<dbReference type="Proteomes" id="UP001157125">
    <property type="component" value="Unassembled WGS sequence"/>
</dbReference>
<gene>
    <name evidence="1" type="ORF">GCM10025876_36790</name>
</gene>
<comment type="caution">
    <text evidence="1">The sequence shown here is derived from an EMBL/GenBank/DDBJ whole genome shotgun (WGS) entry which is preliminary data.</text>
</comment>
<dbReference type="EMBL" id="BSUN01000001">
    <property type="protein sequence ID" value="GMA37475.1"/>
    <property type="molecule type" value="Genomic_DNA"/>
</dbReference>
<evidence type="ECO:0000313" key="2">
    <source>
        <dbReference type="Proteomes" id="UP001157125"/>
    </source>
</evidence>
<reference evidence="2" key="1">
    <citation type="journal article" date="2019" name="Int. J. Syst. Evol. Microbiol.">
        <title>The Global Catalogue of Microorganisms (GCM) 10K type strain sequencing project: providing services to taxonomists for standard genome sequencing and annotation.</title>
        <authorList>
            <consortium name="The Broad Institute Genomics Platform"/>
            <consortium name="The Broad Institute Genome Sequencing Center for Infectious Disease"/>
            <person name="Wu L."/>
            <person name="Ma J."/>
        </authorList>
    </citation>
    <scope>NUCLEOTIDE SEQUENCE [LARGE SCALE GENOMIC DNA]</scope>
    <source>
        <strain evidence="2">NBRC 112299</strain>
    </source>
</reference>
<accession>A0ABQ6II41</accession>
<sequence>MRFLSSLDDLRLDLLTDVGGEVAHTTHLDERGGEEAAQTDVHDQTALDDLDHGAGHDAVLVLDLLDRTPCTLVLGTLLREDQATLLVLLLEDERLDGVANVDNLIGVGVVADRQARARG</sequence>
<protein>
    <submittedName>
        <fullName evidence="1">Uncharacterized protein</fullName>
    </submittedName>
</protein>
<proteinExistence type="predicted"/>
<organism evidence="1 2">
    <name type="scientific">Demequina litorisediminis</name>
    <dbReference type="NCBI Taxonomy" id="1849022"/>
    <lineage>
        <taxon>Bacteria</taxon>
        <taxon>Bacillati</taxon>
        <taxon>Actinomycetota</taxon>
        <taxon>Actinomycetes</taxon>
        <taxon>Micrococcales</taxon>
        <taxon>Demequinaceae</taxon>
        <taxon>Demequina</taxon>
    </lineage>
</organism>
<name>A0ABQ6II41_9MICO</name>
<keyword evidence="2" id="KW-1185">Reference proteome</keyword>
<evidence type="ECO:0000313" key="1">
    <source>
        <dbReference type="EMBL" id="GMA37475.1"/>
    </source>
</evidence>